<dbReference type="InterPro" id="IPR010994">
    <property type="entry name" value="RuvA_2-like"/>
</dbReference>
<reference evidence="1" key="1">
    <citation type="submission" date="2019-08" db="EMBL/GenBank/DDBJ databases">
        <authorList>
            <person name="Kucharzyk K."/>
            <person name="Murdoch R.W."/>
            <person name="Higgins S."/>
            <person name="Loffler F."/>
        </authorList>
    </citation>
    <scope>NUCLEOTIDE SEQUENCE</scope>
</reference>
<dbReference type="EMBL" id="VSSQ01003183">
    <property type="protein sequence ID" value="MPM19467.1"/>
    <property type="molecule type" value="Genomic_DNA"/>
</dbReference>
<gene>
    <name evidence="1" type="ORF">SDC9_65891</name>
</gene>
<name>A0A644XU71_9ZZZZ</name>
<accession>A0A644XU71</accession>
<proteinExistence type="predicted"/>
<dbReference type="AlphaFoldDB" id="A0A644XU71"/>
<organism evidence="1">
    <name type="scientific">bioreactor metagenome</name>
    <dbReference type="NCBI Taxonomy" id="1076179"/>
    <lineage>
        <taxon>unclassified sequences</taxon>
        <taxon>metagenomes</taxon>
        <taxon>ecological metagenomes</taxon>
    </lineage>
</organism>
<dbReference type="SUPFAM" id="SSF47781">
    <property type="entry name" value="RuvA domain 2-like"/>
    <property type="match status" value="2"/>
</dbReference>
<comment type="caution">
    <text evidence="1">The sequence shown here is derived from an EMBL/GenBank/DDBJ whole genome shotgun (WGS) entry which is preliminary data.</text>
</comment>
<protein>
    <submittedName>
        <fullName evidence="1">Uncharacterized protein</fullName>
    </submittedName>
</protein>
<evidence type="ECO:0000313" key="1">
    <source>
        <dbReference type="EMBL" id="MPM19467.1"/>
    </source>
</evidence>
<sequence>MKYRNLLGGFVSVEQLREVYGIDNELFSRISPYIQADENFRKLRINELEFKELLRHPYLNYKQVRAIMNLRKKKGNIASIHELVMLDEFTSEDIFRIEPYLAF</sequence>